<sequence>MGRRPPSWQVVQAVADAENTDPSDLPTPLFETIDTEALDQIFDSPQDNRTIHFEYLEYEITVTAGGDVSVNRE</sequence>
<feature type="domain" description="Halobacterial output" evidence="1">
    <location>
        <begin position="3"/>
        <end position="71"/>
    </location>
</feature>
<dbReference type="RefSeq" id="WP_220619986.1">
    <property type="nucleotide sequence ID" value="NZ_RKLR01000010.1"/>
</dbReference>
<evidence type="ECO:0000259" key="1">
    <source>
        <dbReference type="Pfam" id="PF18545"/>
    </source>
</evidence>
<gene>
    <name evidence="2" type="ORF">EGH21_19005</name>
</gene>
<reference evidence="2 3" key="1">
    <citation type="submission" date="2021-06" db="EMBL/GenBank/DDBJ databases">
        <title>Halomicroarcula sp. a new haloarchaeum isolated from saline soil.</title>
        <authorList>
            <person name="Duran-Viseras A."/>
            <person name="Sanchez-Porro C."/>
            <person name="Ventosa A."/>
        </authorList>
    </citation>
    <scope>NUCLEOTIDE SEQUENCE [LARGE SCALE GENOMIC DNA]</scope>
    <source>
        <strain evidence="2 3">F13</strain>
    </source>
</reference>
<dbReference type="AlphaFoldDB" id="A0AAW4PXW7"/>
<evidence type="ECO:0000313" key="3">
    <source>
        <dbReference type="Proteomes" id="UP001430377"/>
    </source>
</evidence>
<accession>A0AAW4PXW7</accession>
<dbReference type="Pfam" id="PF18545">
    <property type="entry name" value="HalOD1"/>
    <property type="match status" value="1"/>
</dbReference>
<evidence type="ECO:0000313" key="2">
    <source>
        <dbReference type="EMBL" id="MBX0325122.1"/>
    </source>
</evidence>
<name>A0AAW4PXW7_9EURY</name>
<proteinExistence type="predicted"/>
<keyword evidence="3" id="KW-1185">Reference proteome</keyword>
<protein>
    <recommendedName>
        <fullName evidence="1">Halobacterial output domain-containing protein</fullName>
    </recommendedName>
</protein>
<dbReference type="EMBL" id="RKLR01000010">
    <property type="protein sequence ID" value="MBX0325122.1"/>
    <property type="molecule type" value="Genomic_DNA"/>
</dbReference>
<comment type="caution">
    <text evidence="2">The sequence shown here is derived from an EMBL/GenBank/DDBJ whole genome shotgun (WGS) entry which is preliminary data.</text>
</comment>
<dbReference type="InterPro" id="IPR040624">
    <property type="entry name" value="HalOD1"/>
</dbReference>
<organism evidence="2 3">
    <name type="scientific">Haloarcula rubra</name>
    <dbReference type="NCBI Taxonomy" id="2487747"/>
    <lineage>
        <taxon>Archaea</taxon>
        <taxon>Methanobacteriati</taxon>
        <taxon>Methanobacteriota</taxon>
        <taxon>Stenosarchaea group</taxon>
        <taxon>Halobacteria</taxon>
        <taxon>Halobacteriales</taxon>
        <taxon>Haloarculaceae</taxon>
        <taxon>Haloarcula</taxon>
    </lineage>
</organism>
<dbReference type="Proteomes" id="UP001430377">
    <property type="component" value="Unassembled WGS sequence"/>
</dbReference>